<reference evidence="2 3" key="1">
    <citation type="journal article" date="2014" name="Nature">
        <title>The genome of the recently domesticated crop plant sugar beet (Beta vulgaris).</title>
        <authorList>
            <person name="Dohm J.C."/>
            <person name="Minoche A.E."/>
            <person name="Holtgrawe D."/>
            <person name="Capella-Gutierrez S."/>
            <person name="Zakrzewski F."/>
            <person name="Tafer H."/>
            <person name="Rupp O."/>
            <person name="Sorensen T.R."/>
            <person name="Stracke R."/>
            <person name="Reinhardt R."/>
            <person name="Goesmann A."/>
            <person name="Kraft T."/>
            <person name="Schulz B."/>
            <person name="Stadler P.F."/>
            <person name="Schmidt T."/>
            <person name="Gabaldon T."/>
            <person name="Lehrach H."/>
            <person name="Weisshaar B."/>
            <person name="Himmelbauer H."/>
        </authorList>
    </citation>
    <scope>NUCLEOTIDE SEQUENCE [LARGE SCALE GENOMIC DNA]</scope>
    <source>
        <tissue evidence="2">Taproot</tissue>
    </source>
</reference>
<dbReference type="EMBL" id="KQ090446">
    <property type="protein sequence ID" value="KMS95648.1"/>
    <property type="molecule type" value="Genomic_DNA"/>
</dbReference>
<dbReference type="Pfam" id="PF20241">
    <property type="entry name" value="DUF6598"/>
    <property type="match status" value="1"/>
</dbReference>
<dbReference type="OMA" id="TEMEITA"/>
<evidence type="ECO:0000313" key="2">
    <source>
        <dbReference type="EMBL" id="KMS95648.1"/>
    </source>
</evidence>
<sequence>MASIKQCKKMIVKFSNNVQATTSVKLISGDGEDPADVYGRITDRFGISFEFVLFNKSQSQRIEVRPEEFIPLESDEVVVPAEASELEITAHLMDYDTISLDDEIANGKVVFLGKSAGESDKKPIAGQYGSIEVNVVWG</sequence>
<accession>A0A0J8B6T4</accession>
<dbReference type="InterPro" id="IPR046533">
    <property type="entry name" value="DUF6598"/>
</dbReference>
<feature type="domain" description="DUF6598" evidence="1">
    <location>
        <begin position="12"/>
        <end position="135"/>
    </location>
</feature>
<keyword evidence="3" id="KW-1185">Reference proteome</keyword>
<dbReference type="OrthoDB" id="1664006at2759"/>
<dbReference type="AlphaFoldDB" id="A0A0J8B6T4"/>
<evidence type="ECO:0000259" key="1">
    <source>
        <dbReference type="Pfam" id="PF20241"/>
    </source>
</evidence>
<evidence type="ECO:0000313" key="3">
    <source>
        <dbReference type="Proteomes" id="UP000035740"/>
    </source>
</evidence>
<name>A0A0J8B6T4_BETVV</name>
<protein>
    <recommendedName>
        <fullName evidence="1">DUF6598 domain-containing protein</fullName>
    </recommendedName>
</protein>
<gene>
    <name evidence="2" type="ORF">BVRB_006230</name>
</gene>
<dbReference type="Proteomes" id="UP000035740">
    <property type="component" value="Unassembled WGS sequence"/>
</dbReference>
<organism evidence="2 3">
    <name type="scientific">Beta vulgaris subsp. vulgaris</name>
    <name type="common">Beet</name>
    <dbReference type="NCBI Taxonomy" id="3555"/>
    <lineage>
        <taxon>Eukaryota</taxon>
        <taxon>Viridiplantae</taxon>
        <taxon>Streptophyta</taxon>
        <taxon>Embryophyta</taxon>
        <taxon>Tracheophyta</taxon>
        <taxon>Spermatophyta</taxon>
        <taxon>Magnoliopsida</taxon>
        <taxon>eudicotyledons</taxon>
        <taxon>Gunneridae</taxon>
        <taxon>Pentapetalae</taxon>
        <taxon>Caryophyllales</taxon>
        <taxon>Chenopodiaceae</taxon>
        <taxon>Betoideae</taxon>
        <taxon>Beta</taxon>
    </lineage>
</organism>
<proteinExistence type="predicted"/>
<dbReference type="Gramene" id="KMS95648">
    <property type="protein sequence ID" value="KMS95648"/>
    <property type="gene ID" value="BVRB_006230"/>
</dbReference>